<keyword evidence="5 11" id="KW-0067">ATP-binding</keyword>
<keyword evidence="7 8" id="KW-0472">Membrane</keyword>
<evidence type="ECO:0000256" key="4">
    <source>
        <dbReference type="ARBA" id="ARBA00022741"/>
    </source>
</evidence>
<dbReference type="GO" id="GO:0005886">
    <property type="term" value="C:plasma membrane"/>
    <property type="evidence" value="ECO:0007669"/>
    <property type="project" value="UniProtKB-SubCell"/>
</dbReference>
<sequence>MPERFKPPYAFVRSHVRLMIRALARSDQRRTLLWICAGLVVVISANTMGQIRLNAWNRPFYDAVAQKELKEFLQQLLVFGLIASSLLVLGVIQTWLQEFLKVSLREALTRDLIHEWLKPKRVYRLPLAGEIGTNPDQRIHEDIRHMTELCADLGVGLLQASLLLVSFVGVLWVLSGEMARSDSTSLVAVPGYMVWCALAYALIGSWLSWYVGRPLIDLNVERSARDADLRFALVRVSESAEAISLFQGEADERRMLNIELDRVIAVMRQLVNGLARLTWITSGYGWLAIVVPFIVAAPGYFTGHLSFGTLMMTVAAFQQVQQALRWFVDNFPKLADWRAALLRVMLLREALTVLETLGADVEHIAFSDGPDAKLVFDKLGVSLVNGRAKLSEPHIEIAAGERVLILGEASAGKTTLFRALAGLWPWGSGSILLPPGQGIMFMPQRPYLPPGSLRSVLAYPAPPEGFENAAFIAALDRTGLGHLKPDLDEEARWDRSLSLEEQQRLAFARLTLHRPRWVIFDEAISALDDDRRRIILSIFEHELAGATVISTSRRHSADQFYGRTLKLVRERGEALNLRLQPQRSGASPHKLYKAPMPSSP</sequence>
<name>A0A931BTQ5_9HYPH</name>
<dbReference type="PANTHER" id="PTHR11384">
    <property type="entry name" value="ATP-BINDING CASSETTE, SUB-FAMILY D MEMBER"/>
    <property type="match status" value="1"/>
</dbReference>
<dbReference type="SUPFAM" id="SSF90123">
    <property type="entry name" value="ABC transporter transmembrane region"/>
    <property type="match status" value="1"/>
</dbReference>
<dbReference type="InterPro" id="IPR003593">
    <property type="entry name" value="AAA+_ATPase"/>
</dbReference>
<evidence type="ECO:0000256" key="3">
    <source>
        <dbReference type="ARBA" id="ARBA00022692"/>
    </source>
</evidence>
<dbReference type="CDD" id="cd03223">
    <property type="entry name" value="ABCD_peroxisomal_ALDP"/>
    <property type="match status" value="1"/>
</dbReference>
<evidence type="ECO:0000256" key="7">
    <source>
        <dbReference type="ARBA" id="ARBA00023136"/>
    </source>
</evidence>
<keyword evidence="12" id="KW-1185">Reference proteome</keyword>
<evidence type="ECO:0000259" key="9">
    <source>
        <dbReference type="PROSITE" id="PS50893"/>
    </source>
</evidence>
<keyword evidence="4" id="KW-0547">Nucleotide-binding</keyword>
<dbReference type="InterPro" id="IPR003439">
    <property type="entry name" value="ABC_transporter-like_ATP-bd"/>
</dbReference>
<dbReference type="GO" id="GO:0016887">
    <property type="term" value="F:ATP hydrolysis activity"/>
    <property type="evidence" value="ECO:0007669"/>
    <property type="project" value="InterPro"/>
</dbReference>
<dbReference type="GO" id="GO:0005524">
    <property type="term" value="F:ATP binding"/>
    <property type="evidence" value="ECO:0007669"/>
    <property type="project" value="UniProtKB-KW"/>
</dbReference>
<evidence type="ECO:0000256" key="5">
    <source>
        <dbReference type="ARBA" id="ARBA00022840"/>
    </source>
</evidence>
<comment type="subcellular location">
    <subcellularLocation>
        <location evidence="1">Cell membrane</location>
        <topology evidence="1">Multi-pass membrane protein</topology>
    </subcellularLocation>
</comment>
<evidence type="ECO:0000256" key="2">
    <source>
        <dbReference type="ARBA" id="ARBA00022448"/>
    </source>
</evidence>
<feature type="transmembrane region" description="Helical" evidence="8">
    <location>
        <begin position="277"/>
        <end position="301"/>
    </location>
</feature>
<feature type="domain" description="ABC transporter" evidence="9">
    <location>
        <begin position="374"/>
        <end position="594"/>
    </location>
</feature>
<feature type="domain" description="ABC transmembrane type-1" evidence="10">
    <location>
        <begin position="37"/>
        <end position="336"/>
    </location>
</feature>
<dbReference type="PROSITE" id="PS50929">
    <property type="entry name" value="ABC_TM1F"/>
    <property type="match status" value="1"/>
</dbReference>
<dbReference type="InterPro" id="IPR027417">
    <property type="entry name" value="P-loop_NTPase"/>
</dbReference>
<feature type="transmembrane region" description="Helical" evidence="8">
    <location>
        <begin position="192"/>
        <end position="212"/>
    </location>
</feature>
<keyword evidence="3 8" id="KW-0812">Transmembrane</keyword>
<dbReference type="PANTHER" id="PTHR11384:SF59">
    <property type="entry name" value="LYSOSOMAL COBALAMIN TRANSPORTER ABCD4"/>
    <property type="match status" value="1"/>
</dbReference>
<dbReference type="Gene3D" id="3.40.50.300">
    <property type="entry name" value="P-loop containing nucleotide triphosphate hydrolases"/>
    <property type="match status" value="1"/>
</dbReference>
<evidence type="ECO:0000256" key="8">
    <source>
        <dbReference type="SAM" id="Phobius"/>
    </source>
</evidence>
<dbReference type="InterPro" id="IPR050835">
    <property type="entry name" value="ABC_transporter_sub-D"/>
</dbReference>
<feature type="transmembrane region" description="Helical" evidence="8">
    <location>
        <begin position="31"/>
        <end position="52"/>
    </location>
</feature>
<accession>A0A931BTQ5</accession>
<dbReference type="Proteomes" id="UP000599312">
    <property type="component" value="Unassembled WGS sequence"/>
</dbReference>
<comment type="caution">
    <text evidence="11">The sequence shown here is derived from an EMBL/GenBank/DDBJ whole genome shotgun (WGS) entry which is preliminary data.</text>
</comment>
<evidence type="ECO:0000256" key="1">
    <source>
        <dbReference type="ARBA" id="ARBA00004651"/>
    </source>
</evidence>
<organism evidence="11 12">
    <name type="scientific">Microvirga alba</name>
    <dbReference type="NCBI Taxonomy" id="2791025"/>
    <lineage>
        <taxon>Bacteria</taxon>
        <taxon>Pseudomonadati</taxon>
        <taxon>Pseudomonadota</taxon>
        <taxon>Alphaproteobacteria</taxon>
        <taxon>Hyphomicrobiales</taxon>
        <taxon>Methylobacteriaceae</taxon>
        <taxon>Microvirga</taxon>
    </lineage>
</organism>
<dbReference type="PROSITE" id="PS50893">
    <property type="entry name" value="ABC_TRANSPORTER_2"/>
    <property type="match status" value="1"/>
</dbReference>
<evidence type="ECO:0000259" key="10">
    <source>
        <dbReference type="PROSITE" id="PS50929"/>
    </source>
</evidence>
<reference evidence="11" key="1">
    <citation type="submission" date="2020-11" db="EMBL/GenBank/DDBJ databases">
        <authorList>
            <person name="Kim M.K."/>
        </authorList>
    </citation>
    <scope>NUCLEOTIDE SEQUENCE</scope>
    <source>
        <strain evidence="11">BT350</strain>
    </source>
</reference>
<protein>
    <submittedName>
        <fullName evidence="11">ABC transporter ATP-binding protein/permease</fullName>
    </submittedName>
</protein>
<keyword evidence="6 8" id="KW-1133">Transmembrane helix</keyword>
<feature type="transmembrane region" description="Helical" evidence="8">
    <location>
        <begin position="153"/>
        <end position="172"/>
    </location>
</feature>
<dbReference type="RefSeq" id="WP_196272537.1">
    <property type="nucleotide sequence ID" value="NZ_JADQDO010000007.1"/>
</dbReference>
<proteinExistence type="predicted"/>
<dbReference type="GO" id="GO:0140359">
    <property type="term" value="F:ABC-type transporter activity"/>
    <property type="evidence" value="ECO:0007669"/>
    <property type="project" value="InterPro"/>
</dbReference>
<dbReference type="EMBL" id="JADQDO010000007">
    <property type="protein sequence ID" value="MBF9234543.1"/>
    <property type="molecule type" value="Genomic_DNA"/>
</dbReference>
<dbReference type="Pfam" id="PF00005">
    <property type="entry name" value="ABC_tran"/>
    <property type="match status" value="1"/>
</dbReference>
<dbReference type="SMART" id="SM00382">
    <property type="entry name" value="AAA"/>
    <property type="match status" value="1"/>
</dbReference>
<dbReference type="AlphaFoldDB" id="A0A931BTQ5"/>
<gene>
    <name evidence="11" type="ORF">I2H38_14285</name>
</gene>
<feature type="transmembrane region" description="Helical" evidence="8">
    <location>
        <begin position="72"/>
        <end position="96"/>
    </location>
</feature>
<keyword evidence="2" id="KW-0813">Transport</keyword>
<evidence type="ECO:0000313" key="11">
    <source>
        <dbReference type="EMBL" id="MBF9234543.1"/>
    </source>
</evidence>
<dbReference type="Gene3D" id="1.20.1560.10">
    <property type="entry name" value="ABC transporter type 1, transmembrane domain"/>
    <property type="match status" value="1"/>
</dbReference>
<dbReference type="Pfam" id="PF06472">
    <property type="entry name" value="ABC_membrane_2"/>
    <property type="match status" value="1"/>
</dbReference>
<evidence type="ECO:0000256" key="6">
    <source>
        <dbReference type="ARBA" id="ARBA00022989"/>
    </source>
</evidence>
<evidence type="ECO:0000313" key="12">
    <source>
        <dbReference type="Proteomes" id="UP000599312"/>
    </source>
</evidence>
<dbReference type="SUPFAM" id="SSF52540">
    <property type="entry name" value="P-loop containing nucleoside triphosphate hydrolases"/>
    <property type="match status" value="1"/>
</dbReference>
<dbReference type="InterPro" id="IPR036640">
    <property type="entry name" value="ABC1_TM_sf"/>
</dbReference>
<dbReference type="InterPro" id="IPR011527">
    <property type="entry name" value="ABC1_TM_dom"/>
</dbReference>